<comment type="caution">
    <text evidence="7">The sequence shown here is derived from an EMBL/GenBank/DDBJ whole genome shotgun (WGS) entry which is preliminary data.</text>
</comment>
<dbReference type="InterPro" id="IPR007197">
    <property type="entry name" value="rSAM"/>
</dbReference>
<reference evidence="7" key="2">
    <citation type="submission" date="2020-09" db="EMBL/GenBank/DDBJ databases">
        <authorList>
            <person name="Sun Q."/>
            <person name="Kim S."/>
        </authorList>
    </citation>
    <scope>NUCLEOTIDE SEQUENCE</scope>
    <source>
        <strain evidence="7">KCTC 42651</strain>
    </source>
</reference>
<keyword evidence="8" id="KW-1185">Reference proteome</keyword>
<evidence type="ECO:0000259" key="6">
    <source>
        <dbReference type="Pfam" id="PF04055"/>
    </source>
</evidence>
<evidence type="ECO:0000256" key="1">
    <source>
        <dbReference type="ARBA" id="ARBA00001966"/>
    </source>
</evidence>
<organism evidence="7 8">
    <name type="scientific">Thalassobaculum fulvum</name>
    <dbReference type="NCBI Taxonomy" id="1633335"/>
    <lineage>
        <taxon>Bacteria</taxon>
        <taxon>Pseudomonadati</taxon>
        <taxon>Pseudomonadota</taxon>
        <taxon>Alphaproteobacteria</taxon>
        <taxon>Rhodospirillales</taxon>
        <taxon>Thalassobaculaceae</taxon>
        <taxon>Thalassobaculum</taxon>
    </lineage>
</organism>
<evidence type="ECO:0000313" key="7">
    <source>
        <dbReference type="EMBL" id="GHD51671.1"/>
    </source>
</evidence>
<evidence type="ECO:0000256" key="5">
    <source>
        <dbReference type="ARBA" id="ARBA00023014"/>
    </source>
</evidence>
<dbReference type="GO" id="GO:0046872">
    <property type="term" value="F:metal ion binding"/>
    <property type="evidence" value="ECO:0007669"/>
    <property type="project" value="UniProtKB-KW"/>
</dbReference>
<dbReference type="Proteomes" id="UP000630353">
    <property type="component" value="Unassembled WGS sequence"/>
</dbReference>
<keyword evidence="4" id="KW-0408">Iron</keyword>
<comment type="cofactor">
    <cofactor evidence="1">
        <name>[4Fe-4S] cluster</name>
        <dbReference type="ChEBI" id="CHEBI:49883"/>
    </cofactor>
</comment>
<dbReference type="Pfam" id="PF04055">
    <property type="entry name" value="Radical_SAM"/>
    <property type="match status" value="1"/>
</dbReference>
<dbReference type="GO" id="GO:0003824">
    <property type="term" value="F:catalytic activity"/>
    <property type="evidence" value="ECO:0007669"/>
    <property type="project" value="InterPro"/>
</dbReference>
<dbReference type="Gene3D" id="3.20.20.70">
    <property type="entry name" value="Aldolase class I"/>
    <property type="match status" value="1"/>
</dbReference>
<accession>A0A918XT91</accession>
<dbReference type="InterPro" id="IPR013785">
    <property type="entry name" value="Aldolase_TIM"/>
</dbReference>
<dbReference type="GO" id="GO:0051536">
    <property type="term" value="F:iron-sulfur cluster binding"/>
    <property type="evidence" value="ECO:0007669"/>
    <property type="project" value="UniProtKB-KW"/>
</dbReference>
<dbReference type="EMBL" id="BMZS01000005">
    <property type="protein sequence ID" value="GHD51671.1"/>
    <property type="molecule type" value="Genomic_DNA"/>
</dbReference>
<evidence type="ECO:0000256" key="3">
    <source>
        <dbReference type="ARBA" id="ARBA00022723"/>
    </source>
</evidence>
<evidence type="ECO:0000256" key="4">
    <source>
        <dbReference type="ARBA" id="ARBA00023004"/>
    </source>
</evidence>
<dbReference type="InterPro" id="IPR058240">
    <property type="entry name" value="rSAM_sf"/>
</dbReference>
<keyword evidence="3" id="KW-0479">Metal-binding</keyword>
<sequence length="272" mass="31119">MKRIQNLEMHAWHGCNLACESCSHFSSLNLRGGPSAADCRAWMAAWRDRLEPVVFSVLGGEPAMNREFVEIVEAAVECWPRSHIRVVTNGFYLHRHPRLPEVMKRAARSTLEVNSHHASEPFQRRFAPVRELVGQWQQTYGLHVRLIEASRKWSRRYEADDEAIRFYDSDARTAWTACVGKYCTQLHDGRLWKCAPAAYFEMVAGTRRTADSARALFRGYEPLGPSAGDAELDAFFAREEESICRLCPERLERFELPMPLGRRAVPIPQAAE</sequence>
<dbReference type="SUPFAM" id="SSF102114">
    <property type="entry name" value="Radical SAM enzymes"/>
    <property type="match status" value="1"/>
</dbReference>
<dbReference type="CDD" id="cd01335">
    <property type="entry name" value="Radical_SAM"/>
    <property type="match status" value="1"/>
</dbReference>
<name>A0A918XT91_9PROT</name>
<dbReference type="SFLD" id="SFLDS00029">
    <property type="entry name" value="Radical_SAM"/>
    <property type="match status" value="1"/>
</dbReference>
<feature type="domain" description="Radical SAM core" evidence="6">
    <location>
        <begin position="13"/>
        <end position="139"/>
    </location>
</feature>
<reference evidence="7" key="1">
    <citation type="journal article" date="2014" name="Int. J. Syst. Evol. Microbiol.">
        <title>Complete genome sequence of Corynebacterium casei LMG S-19264T (=DSM 44701T), isolated from a smear-ripened cheese.</title>
        <authorList>
            <consortium name="US DOE Joint Genome Institute (JGI-PGF)"/>
            <person name="Walter F."/>
            <person name="Albersmeier A."/>
            <person name="Kalinowski J."/>
            <person name="Ruckert C."/>
        </authorList>
    </citation>
    <scope>NUCLEOTIDE SEQUENCE</scope>
    <source>
        <strain evidence="7">KCTC 42651</strain>
    </source>
</reference>
<evidence type="ECO:0000256" key="2">
    <source>
        <dbReference type="ARBA" id="ARBA00022691"/>
    </source>
</evidence>
<dbReference type="AlphaFoldDB" id="A0A918XT91"/>
<proteinExistence type="predicted"/>
<protein>
    <submittedName>
        <fullName evidence="7">Radical SAM protein</fullName>
    </submittedName>
</protein>
<keyword evidence="5" id="KW-0411">Iron-sulfur</keyword>
<evidence type="ECO:0000313" key="8">
    <source>
        <dbReference type="Proteomes" id="UP000630353"/>
    </source>
</evidence>
<gene>
    <name evidence="7" type="ORF">GCM10017083_26380</name>
</gene>
<keyword evidence="2" id="KW-0949">S-adenosyl-L-methionine</keyword>